<proteinExistence type="predicted"/>
<protein>
    <submittedName>
        <fullName evidence="2">Uncharacterized protein</fullName>
    </submittedName>
</protein>
<feature type="region of interest" description="Disordered" evidence="1">
    <location>
        <begin position="1"/>
        <end position="64"/>
    </location>
</feature>
<feature type="region of interest" description="Disordered" evidence="1">
    <location>
        <begin position="84"/>
        <end position="106"/>
    </location>
</feature>
<evidence type="ECO:0000256" key="1">
    <source>
        <dbReference type="SAM" id="MobiDB-lite"/>
    </source>
</evidence>
<dbReference type="Proteomes" id="UP000472710">
    <property type="component" value="Unassembled WGS sequence"/>
</dbReference>
<reference evidence="2 3" key="1">
    <citation type="submission" date="2020-02" db="EMBL/GenBank/DDBJ databases">
        <title>Whole genome shotgun sequence of Streptomyces diastaticus subsp. diastaticus NBRC 13412.</title>
        <authorList>
            <person name="Ichikawa N."/>
            <person name="Komaki H."/>
            <person name="Tamura T."/>
        </authorList>
    </citation>
    <scope>NUCLEOTIDE SEQUENCE [LARGE SCALE GENOMIC DNA]</scope>
    <source>
        <strain evidence="2 3">NBRC 13412</strain>
    </source>
</reference>
<keyword evidence="3" id="KW-1185">Reference proteome</keyword>
<comment type="caution">
    <text evidence="2">The sequence shown here is derived from an EMBL/GenBank/DDBJ whole genome shotgun (WGS) entry which is preliminary data.</text>
</comment>
<name>A0ABQ1CS34_STRDI</name>
<accession>A0ABQ1CS34</accession>
<gene>
    <name evidence="2" type="ORF">Sdia_39090</name>
</gene>
<organism evidence="2 3">
    <name type="scientific">Streptomyces diastaticus subsp. diastaticus</name>
    <dbReference type="NCBI Taxonomy" id="68040"/>
    <lineage>
        <taxon>Bacteria</taxon>
        <taxon>Bacillati</taxon>
        <taxon>Actinomycetota</taxon>
        <taxon>Actinomycetes</taxon>
        <taxon>Kitasatosporales</taxon>
        <taxon>Streptomycetaceae</taxon>
        <taxon>Streptomyces</taxon>
        <taxon>Streptomyces diastaticus group</taxon>
    </lineage>
</organism>
<evidence type="ECO:0000313" key="2">
    <source>
        <dbReference type="EMBL" id="GFH73141.1"/>
    </source>
</evidence>
<dbReference type="EMBL" id="BLLN01000005">
    <property type="protein sequence ID" value="GFH73141.1"/>
    <property type="molecule type" value="Genomic_DNA"/>
</dbReference>
<sequence>MCARVTDSDLGGVHQRGPAGGAEAGDHIGKRVKSQTTVDATASAGEERPDLADGTGDGRPVHLEPAGQYVVGDAVSQMYECGQEPVGEDQLVLRARSDRSPAWSVE</sequence>
<evidence type="ECO:0000313" key="3">
    <source>
        <dbReference type="Proteomes" id="UP000472710"/>
    </source>
</evidence>